<keyword evidence="5" id="KW-0133">Cell shape</keyword>
<dbReference type="STRING" id="1120918.SAMN05216249_101166"/>
<evidence type="ECO:0000313" key="9">
    <source>
        <dbReference type="EMBL" id="SFA71407.1"/>
    </source>
</evidence>
<dbReference type="Pfam" id="PF04093">
    <property type="entry name" value="MreD"/>
    <property type="match status" value="1"/>
</dbReference>
<dbReference type="GO" id="GO:0008360">
    <property type="term" value="P:regulation of cell shape"/>
    <property type="evidence" value="ECO:0007669"/>
    <property type="project" value="UniProtKB-KW"/>
</dbReference>
<dbReference type="GO" id="GO:0005886">
    <property type="term" value="C:plasma membrane"/>
    <property type="evidence" value="ECO:0007669"/>
    <property type="project" value="UniProtKB-SubCell"/>
</dbReference>
<keyword evidence="10" id="KW-1185">Reference proteome</keyword>
<evidence type="ECO:0000256" key="4">
    <source>
        <dbReference type="ARBA" id="ARBA00022692"/>
    </source>
</evidence>
<dbReference type="Proteomes" id="UP000198838">
    <property type="component" value="Unassembled WGS sequence"/>
</dbReference>
<evidence type="ECO:0000256" key="5">
    <source>
        <dbReference type="ARBA" id="ARBA00022960"/>
    </source>
</evidence>
<evidence type="ECO:0000256" key="6">
    <source>
        <dbReference type="ARBA" id="ARBA00022989"/>
    </source>
</evidence>
<comment type="subcellular location">
    <subcellularLocation>
        <location evidence="1">Cell membrane</location>
        <topology evidence="1">Multi-pass membrane protein</topology>
    </subcellularLocation>
</comment>
<dbReference type="InterPro" id="IPR007227">
    <property type="entry name" value="Cell_shape_determining_MreD"/>
</dbReference>
<protein>
    <submittedName>
        <fullName evidence="9">Rod shape-determining protein MreD</fullName>
    </submittedName>
</protein>
<evidence type="ECO:0000256" key="1">
    <source>
        <dbReference type="ARBA" id="ARBA00004651"/>
    </source>
</evidence>
<evidence type="ECO:0000256" key="2">
    <source>
        <dbReference type="ARBA" id="ARBA00007776"/>
    </source>
</evidence>
<keyword evidence="7 8" id="KW-0472">Membrane</keyword>
<dbReference type="InterPro" id="IPR017225">
    <property type="entry name" value="Cell_shape_determin_MreD_prd"/>
</dbReference>
<dbReference type="AlphaFoldDB" id="A0A1I0V5S0"/>
<reference evidence="9 10" key="1">
    <citation type="submission" date="2016-10" db="EMBL/GenBank/DDBJ databases">
        <authorList>
            <person name="de Groot N.N."/>
        </authorList>
    </citation>
    <scope>NUCLEOTIDE SEQUENCE [LARGE SCALE GENOMIC DNA]</scope>
    <source>
        <strain evidence="9 10">DSM 5522</strain>
    </source>
</reference>
<comment type="similarity">
    <text evidence="2">Belongs to the MreD family.</text>
</comment>
<feature type="transmembrane region" description="Helical" evidence="8">
    <location>
        <begin position="26"/>
        <end position="45"/>
    </location>
</feature>
<dbReference type="RefSeq" id="WP_092869876.1">
    <property type="nucleotide sequence ID" value="NZ_FOJY01000001.1"/>
</dbReference>
<dbReference type="EMBL" id="FOJY01000001">
    <property type="protein sequence ID" value="SFA71407.1"/>
    <property type="molecule type" value="Genomic_DNA"/>
</dbReference>
<evidence type="ECO:0000256" key="8">
    <source>
        <dbReference type="SAM" id="Phobius"/>
    </source>
</evidence>
<gene>
    <name evidence="9" type="ORF">SAMN05216249_101166</name>
</gene>
<keyword evidence="4 8" id="KW-0812">Transmembrane</keyword>
<keyword evidence="6 8" id="KW-1133">Transmembrane helix</keyword>
<evidence type="ECO:0000256" key="3">
    <source>
        <dbReference type="ARBA" id="ARBA00022475"/>
    </source>
</evidence>
<sequence length="172" mass="20099">MKKFLIFFLTVFVCFALQCTVFKALSFANISPDLLLIITSCVGFMKGKKQGMYAGLLCGIIVDIFFGNVFGFYSLLYMYIGYVNGFFNKIFYPEDIKLPMILIGASDLSYNFLIYFFLFLFRGRTDFVFYLLHTIIPSFIYTILVTIILYRILLRINEYLENSERRSNSKFV</sequence>
<proteinExistence type="inferred from homology"/>
<feature type="transmembrane region" description="Helical" evidence="8">
    <location>
        <begin position="128"/>
        <end position="153"/>
    </location>
</feature>
<feature type="transmembrane region" description="Helical" evidence="8">
    <location>
        <begin position="52"/>
        <end position="80"/>
    </location>
</feature>
<dbReference type="OrthoDB" id="9796616at2"/>
<evidence type="ECO:0000313" key="10">
    <source>
        <dbReference type="Proteomes" id="UP000198838"/>
    </source>
</evidence>
<dbReference type="NCBIfam" id="TIGR03426">
    <property type="entry name" value="shape_MreD"/>
    <property type="match status" value="1"/>
</dbReference>
<evidence type="ECO:0000256" key="7">
    <source>
        <dbReference type="ARBA" id="ARBA00023136"/>
    </source>
</evidence>
<feature type="transmembrane region" description="Helical" evidence="8">
    <location>
        <begin position="100"/>
        <end position="121"/>
    </location>
</feature>
<organism evidence="9 10">
    <name type="scientific">Acetitomaculum ruminis DSM 5522</name>
    <dbReference type="NCBI Taxonomy" id="1120918"/>
    <lineage>
        <taxon>Bacteria</taxon>
        <taxon>Bacillati</taxon>
        <taxon>Bacillota</taxon>
        <taxon>Clostridia</taxon>
        <taxon>Lachnospirales</taxon>
        <taxon>Lachnospiraceae</taxon>
        <taxon>Acetitomaculum</taxon>
    </lineage>
</organism>
<accession>A0A1I0V5S0</accession>
<dbReference type="PIRSF" id="PIRSF037497">
    <property type="entry name" value="MreD_Clostridium/Treponema_prd"/>
    <property type="match status" value="1"/>
</dbReference>
<name>A0A1I0V5S0_9FIRM</name>
<keyword evidence="3" id="KW-1003">Cell membrane</keyword>